<dbReference type="PROSITE" id="PS51752">
    <property type="entry name" value="JACALIN_LECTIN"/>
    <property type="match status" value="1"/>
</dbReference>
<dbReference type="PANTHER" id="PTHR47293:SF62">
    <property type="entry name" value="INACTIVE PROTEIN RESTRICTED TEV MOVEMENT 1-LIKE"/>
    <property type="match status" value="1"/>
</dbReference>
<evidence type="ECO:0000256" key="1">
    <source>
        <dbReference type="ARBA" id="ARBA00006568"/>
    </source>
</evidence>
<evidence type="ECO:0000313" key="5">
    <source>
        <dbReference type="Proteomes" id="UP000222542"/>
    </source>
</evidence>
<dbReference type="AlphaFoldDB" id="A0A2G2ZUX1"/>
<comment type="caution">
    <text evidence="4">The sequence shown here is derived from an EMBL/GenBank/DDBJ whole genome shotgun (WGS) entry which is preliminary data.</text>
</comment>
<dbReference type="Proteomes" id="UP000222542">
    <property type="component" value="Unassembled WGS sequence"/>
</dbReference>
<dbReference type="Pfam" id="PF01419">
    <property type="entry name" value="Jacalin"/>
    <property type="match status" value="1"/>
</dbReference>
<name>A0A2G2ZUX1_CAPAN</name>
<reference evidence="4 5" key="2">
    <citation type="journal article" date="2017" name="Genome Biol.">
        <title>New reference genome sequences of hot pepper reveal the massive evolution of plant disease-resistance genes by retroduplication.</title>
        <authorList>
            <person name="Kim S."/>
            <person name="Park J."/>
            <person name="Yeom S.I."/>
            <person name="Kim Y.M."/>
            <person name="Seo E."/>
            <person name="Kim K.T."/>
            <person name="Kim M.S."/>
            <person name="Lee J.M."/>
            <person name="Cheong K."/>
            <person name="Shin H.S."/>
            <person name="Kim S.B."/>
            <person name="Han K."/>
            <person name="Lee J."/>
            <person name="Park M."/>
            <person name="Lee H.A."/>
            <person name="Lee H.Y."/>
            <person name="Lee Y."/>
            <person name="Oh S."/>
            <person name="Lee J.H."/>
            <person name="Choi E."/>
            <person name="Choi E."/>
            <person name="Lee S.E."/>
            <person name="Jeon J."/>
            <person name="Kim H."/>
            <person name="Choi G."/>
            <person name="Song H."/>
            <person name="Lee J."/>
            <person name="Lee S.C."/>
            <person name="Kwon J.K."/>
            <person name="Lee H.Y."/>
            <person name="Koo N."/>
            <person name="Hong Y."/>
            <person name="Kim R.W."/>
            <person name="Kang W.H."/>
            <person name="Huh J.H."/>
            <person name="Kang B.C."/>
            <person name="Yang T.J."/>
            <person name="Lee Y.H."/>
            <person name="Bennetzen J.L."/>
            <person name="Choi D."/>
        </authorList>
    </citation>
    <scope>NUCLEOTIDE SEQUENCE [LARGE SCALE GENOMIC DNA]</scope>
    <source>
        <strain evidence="5">cv. CM334</strain>
    </source>
</reference>
<reference evidence="4 5" key="1">
    <citation type="journal article" date="2014" name="Nat. Genet.">
        <title>Genome sequence of the hot pepper provides insights into the evolution of pungency in Capsicum species.</title>
        <authorList>
            <person name="Kim S."/>
            <person name="Park M."/>
            <person name="Yeom S.I."/>
            <person name="Kim Y.M."/>
            <person name="Lee J.M."/>
            <person name="Lee H.A."/>
            <person name="Seo E."/>
            <person name="Choi J."/>
            <person name="Cheong K."/>
            <person name="Kim K.T."/>
            <person name="Jung K."/>
            <person name="Lee G.W."/>
            <person name="Oh S.K."/>
            <person name="Bae C."/>
            <person name="Kim S.B."/>
            <person name="Lee H.Y."/>
            <person name="Kim S.Y."/>
            <person name="Kim M.S."/>
            <person name="Kang B.C."/>
            <person name="Jo Y.D."/>
            <person name="Yang H.B."/>
            <person name="Jeong H.J."/>
            <person name="Kang W.H."/>
            <person name="Kwon J.K."/>
            <person name="Shin C."/>
            <person name="Lim J.Y."/>
            <person name="Park J.H."/>
            <person name="Huh J.H."/>
            <person name="Kim J.S."/>
            <person name="Kim B.D."/>
            <person name="Cohen O."/>
            <person name="Paran I."/>
            <person name="Suh M.C."/>
            <person name="Lee S.B."/>
            <person name="Kim Y.K."/>
            <person name="Shin Y."/>
            <person name="Noh S.J."/>
            <person name="Park J."/>
            <person name="Seo Y.S."/>
            <person name="Kwon S.Y."/>
            <person name="Kim H.A."/>
            <person name="Park J.M."/>
            <person name="Kim H.J."/>
            <person name="Choi S.B."/>
            <person name="Bosland P.W."/>
            <person name="Reeves G."/>
            <person name="Jo S.H."/>
            <person name="Lee B.W."/>
            <person name="Cho H.T."/>
            <person name="Choi H.S."/>
            <person name="Lee M.S."/>
            <person name="Yu Y."/>
            <person name="Do Choi Y."/>
            <person name="Park B.S."/>
            <person name="van Deynze A."/>
            <person name="Ashrafi H."/>
            <person name="Hill T."/>
            <person name="Kim W.T."/>
            <person name="Pai H.S."/>
            <person name="Ahn H.K."/>
            <person name="Yeam I."/>
            <person name="Giovannoni J.J."/>
            <person name="Rose J.K."/>
            <person name="Sorensen I."/>
            <person name="Lee S.J."/>
            <person name="Kim R.W."/>
            <person name="Choi I.Y."/>
            <person name="Choi B.S."/>
            <person name="Lim J.S."/>
            <person name="Lee Y.H."/>
            <person name="Choi D."/>
        </authorList>
    </citation>
    <scope>NUCLEOTIDE SEQUENCE [LARGE SCALE GENOMIC DNA]</scope>
    <source>
        <strain evidence="5">cv. CM334</strain>
    </source>
</reference>
<dbReference type="Gramene" id="PHT85773">
    <property type="protein sequence ID" value="PHT85773"/>
    <property type="gene ID" value="T459_07879"/>
</dbReference>
<protein>
    <recommendedName>
        <fullName evidence="3">Jacalin-type lectin domain-containing protein</fullName>
    </recommendedName>
</protein>
<organism evidence="4 5">
    <name type="scientific">Capsicum annuum</name>
    <name type="common">Capsicum pepper</name>
    <dbReference type="NCBI Taxonomy" id="4072"/>
    <lineage>
        <taxon>Eukaryota</taxon>
        <taxon>Viridiplantae</taxon>
        <taxon>Streptophyta</taxon>
        <taxon>Embryophyta</taxon>
        <taxon>Tracheophyta</taxon>
        <taxon>Spermatophyta</taxon>
        <taxon>Magnoliopsida</taxon>
        <taxon>eudicotyledons</taxon>
        <taxon>Gunneridae</taxon>
        <taxon>Pentapetalae</taxon>
        <taxon>asterids</taxon>
        <taxon>lamiids</taxon>
        <taxon>Solanales</taxon>
        <taxon>Solanaceae</taxon>
        <taxon>Solanoideae</taxon>
        <taxon>Capsiceae</taxon>
        <taxon>Capsicum</taxon>
    </lineage>
</organism>
<feature type="domain" description="Jacalin-type lectin" evidence="3">
    <location>
        <begin position="1"/>
        <end position="145"/>
    </location>
</feature>
<dbReference type="SMR" id="A0A2G2ZUX1"/>
<dbReference type="Gene3D" id="2.100.10.30">
    <property type="entry name" value="Jacalin-like lectin domain"/>
    <property type="match status" value="1"/>
</dbReference>
<evidence type="ECO:0000259" key="3">
    <source>
        <dbReference type="PROSITE" id="PS51752"/>
    </source>
</evidence>
<dbReference type="SUPFAM" id="SSF51101">
    <property type="entry name" value="Mannose-binding lectins"/>
    <property type="match status" value="1"/>
</dbReference>
<dbReference type="SMART" id="SM00915">
    <property type="entry name" value="Jacalin"/>
    <property type="match status" value="1"/>
</dbReference>
<keyword evidence="2" id="KW-0430">Lectin</keyword>
<proteinExistence type="inferred from homology"/>
<dbReference type="PANTHER" id="PTHR47293">
    <property type="entry name" value="JACALIN-RELATED LECTIN 3"/>
    <property type="match status" value="1"/>
</dbReference>
<dbReference type="OMA" id="LRSIKFC"/>
<dbReference type="InterPro" id="IPR036404">
    <property type="entry name" value="Jacalin-like_lectin_dom_sf"/>
</dbReference>
<dbReference type="EMBL" id="AYRZ02000003">
    <property type="protein sequence ID" value="PHT85773.1"/>
    <property type="molecule type" value="Genomic_DNA"/>
</dbReference>
<gene>
    <name evidence="4" type="ORF">T459_07879</name>
</gene>
<dbReference type="GO" id="GO:0030246">
    <property type="term" value="F:carbohydrate binding"/>
    <property type="evidence" value="ECO:0007669"/>
    <property type="project" value="UniProtKB-KW"/>
</dbReference>
<evidence type="ECO:0000256" key="2">
    <source>
        <dbReference type="ARBA" id="ARBA00022734"/>
    </source>
</evidence>
<dbReference type="STRING" id="4072.A0A2G2ZUX1"/>
<accession>A0A2G2ZUX1</accession>
<sequence>MIKVGPIGGSGGSIWEEECDELAGIFVLYDQDTVYSLQFRNYVDGKLDMSTKHGTRKCEIYRAVILDYPSEFLTSISGSFERVTKKLTVLRSIRFDTNKGSYGPFGTPAGDVEFKFMIGNHQLFGGFHGSKNSDGIESIGFYVKDIPYSVIKLKDSPGKVKKISHSLVRCVHNLI</sequence>
<comment type="similarity">
    <text evidence="1">Belongs to the jacalin lectin family.</text>
</comment>
<dbReference type="InterPro" id="IPR001229">
    <property type="entry name" value="Jacalin-like_lectin_dom"/>
</dbReference>
<evidence type="ECO:0000313" key="4">
    <source>
        <dbReference type="EMBL" id="PHT85773.1"/>
    </source>
</evidence>
<keyword evidence="5" id="KW-1185">Reference proteome</keyword>